<dbReference type="SMART" id="SM00313">
    <property type="entry name" value="PXA"/>
    <property type="match status" value="1"/>
</dbReference>
<dbReference type="Gene3D" id="1.10.167.10">
    <property type="entry name" value="Regulator of G-protein Signalling 4, domain 2"/>
    <property type="match status" value="1"/>
</dbReference>
<feature type="coiled-coil region" evidence="2">
    <location>
        <begin position="841"/>
        <end position="875"/>
    </location>
</feature>
<dbReference type="GO" id="GO:0035091">
    <property type="term" value="F:phosphatidylinositol binding"/>
    <property type="evidence" value="ECO:0007669"/>
    <property type="project" value="InterPro"/>
</dbReference>
<evidence type="ECO:0000256" key="4">
    <source>
        <dbReference type="SAM" id="Phobius"/>
    </source>
</evidence>
<dbReference type="InterPro" id="IPR013937">
    <property type="entry name" value="Sorting_nexin_C"/>
</dbReference>
<gene>
    <name evidence="8" type="ORF">PNOK_0201700</name>
</gene>
<keyword evidence="4" id="KW-1133">Transmembrane helix</keyword>
<comment type="caution">
    <text evidence="8">The sequence shown here is derived from an EMBL/GenBank/DDBJ whole genome shotgun (WGS) entry which is preliminary data.</text>
</comment>
<feature type="domain" description="PXA" evidence="7">
    <location>
        <begin position="108"/>
        <end position="300"/>
    </location>
</feature>
<dbReference type="SUPFAM" id="SSF48097">
    <property type="entry name" value="Regulator of G-protein signaling, RGS"/>
    <property type="match status" value="1"/>
</dbReference>
<feature type="domain" description="PX" evidence="6">
    <location>
        <begin position="884"/>
        <end position="996"/>
    </location>
</feature>
<keyword evidence="4" id="KW-0472">Membrane</keyword>
<comment type="similarity">
    <text evidence="1">Belongs to the sorting nexin family.</text>
</comment>
<proteinExistence type="inferred from homology"/>
<evidence type="ECO:0000313" key="9">
    <source>
        <dbReference type="Proteomes" id="UP000217199"/>
    </source>
</evidence>
<dbReference type="InterPro" id="IPR044926">
    <property type="entry name" value="RGS_subdomain_2"/>
</dbReference>
<accession>A0A286UR52</accession>
<dbReference type="InterPro" id="IPR001683">
    <property type="entry name" value="PX_dom"/>
</dbReference>
<dbReference type="Proteomes" id="UP000217199">
    <property type="component" value="Unassembled WGS sequence"/>
</dbReference>
<dbReference type="STRING" id="2282107.A0A286UR52"/>
<organism evidence="8 9">
    <name type="scientific">Pyrrhoderma noxium</name>
    <dbReference type="NCBI Taxonomy" id="2282107"/>
    <lineage>
        <taxon>Eukaryota</taxon>
        <taxon>Fungi</taxon>
        <taxon>Dikarya</taxon>
        <taxon>Basidiomycota</taxon>
        <taxon>Agaricomycotina</taxon>
        <taxon>Agaricomycetes</taxon>
        <taxon>Hymenochaetales</taxon>
        <taxon>Hymenochaetaceae</taxon>
        <taxon>Pyrrhoderma</taxon>
    </lineage>
</organism>
<dbReference type="SUPFAM" id="SSF64268">
    <property type="entry name" value="PX domain"/>
    <property type="match status" value="1"/>
</dbReference>
<dbReference type="PROSITE" id="PS50195">
    <property type="entry name" value="PX"/>
    <property type="match status" value="1"/>
</dbReference>
<reference evidence="8 9" key="1">
    <citation type="journal article" date="2017" name="Mol. Ecol.">
        <title>Comparative and population genomic landscape of Phellinus noxius: A hypervariable fungus causing root rot in trees.</title>
        <authorList>
            <person name="Chung C.L."/>
            <person name="Lee T.J."/>
            <person name="Akiba M."/>
            <person name="Lee H.H."/>
            <person name="Kuo T.H."/>
            <person name="Liu D."/>
            <person name="Ke H.M."/>
            <person name="Yokoi T."/>
            <person name="Roa M.B."/>
            <person name="Lu M.J."/>
            <person name="Chang Y.Y."/>
            <person name="Ann P.J."/>
            <person name="Tsai J.N."/>
            <person name="Chen C.Y."/>
            <person name="Tzean S.S."/>
            <person name="Ota Y."/>
            <person name="Hattori T."/>
            <person name="Sahashi N."/>
            <person name="Liou R.F."/>
            <person name="Kikuchi T."/>
            <person name="Tsai I.J."/>
        </authorList>
    </citation>
    <scope>NUCLEOTIDE SEQUENCE [LARGE SCALE GENOMIC DNA]</scope>
    <source>
        <strain evidence="8 9">FFPRI411160</strain>
    </source>
</reference>
<feature type="region of interest" description="Disordered" evidence="3">
    <location>
        <begin position="312"/>
        <end position="333"/>
    </location>
</feature>
<dbReference type="AlphaFoldDB" id="A0A286UR52"/>
<dbReference type="Gene3D" id="3.30.1520.10">
    <property type="entry name" value="Phox-like domain"/>
    <property type="match status" value="1"/>
</dbReference>
<dbReference type="PANTHER" id="PTHR22775">
    <property type="entry name" value="SORTING NEXIN"/>
    <property type="match status" value="1"/>
</dbReference>
<name>A0A286UR52_9AGAM</name>
<dbReference type="FunCoup" id="A0A286UR52">
    <property type="interactions" value="380"/>
</dbReference>
<dbReference type="InterPro" id="IPR036871">
    <property type="entry name" value="PX_dom_sf"/>
</dbReference>
<evidence type="ECO:0000256" key="3">
    <source>
        <dbReference type="SAM" id="MobiDB-lite"/>
    </source>
</evidence>
<evidence type="ECO:0000259" key="5">
    <source>
        <dbReference type="PROSITE" id="PS50132"/>
    </source>
</evidence>
<keyword evidence="4" id="KW-0812">Transmembrane</keyword>
<dbReference type="InParanoid" id="A0A286UR52"/>
<evidence type="ECO:0000259" key="6">
    <source>
        <dbReference type="PROSITE" id="PS50195"/>
    </source>
</evidence>
<dbReference type="Pfam" id="PF02194">
    <property type="entry name" value="PXA"/>
    <property type="match status" value="1"/>
</dbReference>
<dbReference type="SMART" id="SM00315">
    <property type="entry name" value="RGS"/>
    <property type="match status" value="1"/>
</dbReference>
<dbReference type="Pfam" id="PF00615">
    <property type="entry name" value="RGS"/>
    <property type="match status" value="1"/>
</dbReference>
<evidence type="ECO:0000259" key="7">
    <source>
        <dbReference type="PROSITE" id="PS51207"/>
    </source>
</evidence>
<dbReference type="InterPro" id="IPR003114">
    <property type="entry name" value="Phox_assoc"/>
</dbReference>
<protein>
    <submittedName>
        <fullName evidence="8">Structural MDM1</fullName>
    </submittedName>
</protein>
<dbReference type="EMBL" id="NBII01000002">
    <property type="protein sequence ID" value="PAV22060.1"/>
    <property type="molecule type" value="Genomic_DNA"/>
</dbReference>
<keyword evidence="9" id="KW-1185">Reference proteome</keyword>
<feature type="transmembrane region" description="Helical" evidence="4">
    <location>
        <begin position="6"/>
        <end position="26"/>
    </location>
</feature>
<dbReference type="InterPro" id="IPR036305">
    <property type="entry name" value="RGS_sf"/>
</dbReference>
<dbReference type="OrthoDB" id="120967at2759"/>
<dbReference type="PANTHER" id="PTHR22775:SF3">
    <property type="entry name" value="SORTING NEXIN-13"/>
    <property type="match status" value="1"/>
</dbReference>
<dbReference type="InterPro" id="IPR016137">
    <property type="entry name" value="RGS"/>
</dbReference>
<dbReference type="Pfam" id="PF08628">
    <property type="entry name" value="Nexin_C"/>
    <property type="match status" value="1"/>
</dbReference>
<dbReference type="PROSITE" id="PS51207">
    <property type="entry name" value="PXA"/>
    <property type="match status" value="1"/>
</dbReference>
<feature type="domain" description="RGS" evidence="5">
    <location>
        <begin position="438"/>
        <end position="583"/>
    </location>
</feature>
<evidence type="ECO:0000256" key="2">
    <source>
        <dbReference type="SAM" id="Coils"/>
    </source>
</evidence>
<evidence type="ECO:0000256" key="1">
    <source>
        <dbReference type="ARBA" id="ARBA00010883"/>
    </source>
</evidence>
<keyword evidence="2" id="KW-0175">Coiled coil</keyword>
<dbReference type="SMART" id="SM00312">
    <property type="entry name" value="PX"/>
    <property type="match status" value="1"/>
</dbReference>
<feature type="transmembrane region" description="Helical" evidence="4">
    <location>
        <begin position="33"/>
        <end position="57"/>
    </location>
</feature>
<evidence type="ECO:0000313" key="8">
    <source>
        <dbReference type="EMBL" id="PAV22060.1"/>
    </source>
</evidence>
<dbReference type="Pfam" id="PF00787">
    <property type="entry name" value="PX"/>
    <property type="match status" value="1"/>
</dbReference>
<sequence>MLLEHIYATIGVAVLSILVPTLFRVLTSPWTFIIVFPTLLTSTLLCGFLSYILLGYWSDREHQKTQRNLRVASNPLSFSTPAAWQAVLTRSKWSHKPPQSLPYLYPDYPTASTTVNELLILIVRDFVLTWYTELSSSPTFPTAVSESIHGSLDTLVKRLENIDISSLIVRQILPKLTTHVDQFRYSETALRGAGLERHLTQSEELDLLLASRYVSKGSKLHPAVDNLSTTFTKQNEEAHLKSLVDSVLPSLLPGKDANSKAVRIVVREIVACCVLAPITDLLSDPDFWNRTIDQVAGAAIRQQKLISRVRNVLESQSPSPSNPHPGKSKRTHQDTINLETDARHFEAFLRSISRCDSLLDARRLKNDITGEIRRTRALLAKHENEDWIDGKKTEDVVAFLDKLYTAKRKIEKRIIVLGGNEDSYSLVSHDNDSFSSLRLRDILTNPSSLSSFMEFMDRRGRSLPVQFWLTVESFKNPLESVDSSSSGEEYEPLSDPISATTLREDLKMINDLYFSNSVTPTALSCISQKYVEAIRMYAAQGSATAIQERKARRSVMLAQRQVEQDMDHDFEDFRRSDLWFRAISDLDPKKGEIHSPVSPKPISKVNTSASSGLLASLVQGLTSDISLGHAKLKPSLFHRPESTHSATAPVVTRHRLSIDSGRASSIPSPRLSRSFSAQGASSSLEFLMSSSPDIEDSGSMRAPLFDEGEDGRLLSADADEAQRMEAIQAAVTDIIASENNQEGEQRALLPISESLHHPINSDNHITLPDKHRAALFSDSPTSAENYPVPLPNEEELKETLPELAVPGDLHLSDEISRITDKIAHVQSQDTILDALIRKAELTGDEQELRLLKKSKSSLEREVRQLSFQKIQLEQHDHATKLIPGKTKASIVNATTGEESGKQVVRYLIEVQQVGSGWIVARRYSEFLNLHQRLKEKYLSVKNLEFPGKHLVTALSTQMVDNRRVALEKYLQSLLTIPVVCESQELRAFLSRDSPFIVKSIRDESTDKEALAFPGQKIVRSMYRSFTESIDEVFFGPSMLDVMIGRLTRQAAEYAGLVGTAVNDEDLVTQALRASGKTVPEETLAQLSGDLKPLEGETSTSSFTAPICDLILAVFELDKKNNWLRRQAIVIILQQVLGDTIERKFRESMKSLTDESHFLTYINTLKDSLWPRGQLRPPSAPRTTEEKARTHDEASRKLSILLPDIAANIMGRSNARRGARRIFAVLQNRRLNQHIVYTVLDEIFTALFPETADSVAK</sequence>
<dbReference type="PROSITE" id="PS50132">
    <property type="entry name" value="RGS"/>
    <property type="match status" value="1"/>
</dbReference>